<protein>
    <recommendedName>
        <fullName evidence="3">DUF3631 domain-containing protein</fullName>
    </recommendedName>
</protein>
<feature type="compositionally biased region" description="Low complexity" evidence="1">
    <location>
        <begin position="386"/>
        <end position="397"/>
    </location>
</feature>
<accession>A0A0F9A9T8</accession>
<gene>
    <name evidence="2" type="ORF">LCGC14_2598020</name>
</gene>
<organism evidence="2">
    <name type="scientific">marine sediment metagenome</name>
    <dbReference type="NCBI Taxonomy" id="412755"/>
    <lineage>
        <taxon>unclassified sequences</taxon>
        <taxon>metagenomes</taxon>
        <taxon>ecological metagenomes</taxon>
    </lineage>
</organism>
<comment type="caution">
    <text evidence="2">The sequence shown here is derived from an EMBL/GenBank/DDBJ whole genome shotgun (WGS) entry which is preliminary data.</text>
</comment>
<feature type="region of interest" description="Disordered" evidence="1">
    <location>
        <begin position="386"/>
        <end position="408"/>
    </location>
</feature>
<dbReference type="AlphaFoldDB" id="A0A0F9A9T8"/>
<feature type="non-terminal residue" evidence="2">
    <location>
        <position position="1"/>
    </location>
</feature>
<sequence length="408" mass="47509">AMDVFVQEQGKEEKKEVEKTIELDKKIFDKVCKIINKYIDTTPQNIDLLALWLIGTYFHENFETFPLLQLNAQKRSGKTRLLKLLSNLACKSDGSVSTSPTETLLFRHKEGALFFDEMDNINSKERSAFRETLNAVYKKGNKIVRYKEKKVDGVKEYVEDNFFPYYPLGLANIKGMNDVLEDRSIQIILRRSNKKLTKLVEDYKTNKDILELKEQLKKLKTIIPNDFFGDWNNYIEGKEVERVESVELKELVELYNKINKAEIFGRSLEIFFPLIIISNACGIIDNFLETTKDYIKFKEEEEAIDDIDERLKNFLLQNFNESVGFVSVASILSGFRNHLEAPEEWVNSKWLGRALKRLDLIKQKRLINGRTQIIIKHNSTNSTHSIYYTNSTNSTNSKDSQRELVKVK</sequence>
<evidence type="ECO:0000256" key="1">
    <source>
        <dbReference type="SAM" id="MobiDB-lite"/>
    </source>
</evidence>
<evidence type="ECO:0008006" key="3">
    <source>
        <dbReference type="Google" id="ProtNLM"/>
    </source>
</evidence>
<name>A0A0F9A9T8_9ZZZZ</name>
<proteinExistence type="predicted"/>
<reference evidence="2" key="1">
    <citation type="journal article" date="2015" name="Nature">
        <title>Complex archaea that bridge the gap between prokaryotes and eukaryotes.</title>
        <authorList>
            <person name="Spang A."/>
            <person name="Saw J.H."/>
            <person name="Jorgensen S.L."/>
            <person name="Zaremba-Niedzwiedzka K."/>
            <person name="Martijn J."/>
            <person name="Lind A.E."/>
            <person name="van Eijk R."/>
            <person name="Schleper C."/>
            <person name="Guy L."/>
            <person name="Ettema T.J."/>
        </authorList>
    </citation>
    <scope>NUCLEOTIDE SEQUENCE</scope>
</reference>
<feature type="compositionally biased region" description="Basic and acidic residues" evidence="1">
    <location>
        <begin position="399"/>
        <end position="408"/>
    </location>
</feature>
<evidence type="ECO:0000313" key="2">
    <source>
        <dbReference type="EMBL" id="KKL06240.1"/>
    </source>
</evidence>
<dbReference type="EMBL" id="LAZR01043789">
    <property type="protein sequence ID" value="KKL06240.1"/>
    <property type="molecule type" value="Genomic_DNA"/>
</dbReference>